<evidence type="ECO:0000313" key="3">
    <source>
        <dbReference type="Proteomes" id="UP000829720"/>
    </source>
</evidence>
<evidence type="ECO:0000313" key="2">
    <source>
        <dbReference type="EMBL" id="KAI1882987.1"/>
    </source>
</evidence>
<organism evidence="2 3">
    <name type="scientific">Albula goreensis</name>
    <dbReference type="NCBI Taxonomy" id="1534307"/>
    <lineage>
        <taxon>Eukaryota</taxon>
        <taxon>Metazoa</taxon>
        <taxon>Chordata</taxon>
        <taxon>Craniata</taxon>
        <taxon>Vertebrata</taxon>
        <taxon>Euteleostomi</taxon>
        <taxon>Actinopterygii</taxon>
        <taxon>Neopterygii</taxon>
        <taxon>Teleostei</taxon>
        <taxon>Albuliformes</taxon>
        <taxon>Albulidae</taxon>
        <taxon>Albula</taxon>
    </lineage>
</organism>
<dbReference type="Proteomes" id="UP000829720">
    <property type="component" value="Unassembled WGS sequence"/>
</dbReference>
<protein>
    <submittedName>
        <fullName evidence="2">Uncharacterized protein</fullName>
    </submittedName>
</protein>
<feature type="region of interest" description="Disordered" evidence="1">
    <location>
        <begin position="1"/>
        <end position="26"/>
    </location>
</feature>
<sequence>MLGSTFLSEWKEPQSPPVFTDSSHQNGDSCLISPRARSADCQFQHRYNPAQTAAPAGIGLADVSLSLRAISSYRNGDLTVQLRLCRCKFLFQYHPLHHPFLAIQGISFV</sequence>
<accession>A0A8T3CGA9</accession>
<evidence type="ECO:0000256" key="1">
    <source>
        <dbReference type="SAM" id="MobiDB-lite"/>
    </source>
</evidence>
<gene>
    <name evidence="2" type="ORF">AGOR_G00240540</name>
</gene>
<name>A0A8T3CGA9_9TELE</name>
<dbReference type="EMBL" id="JAERUA010000024">
    <property type="protein sequence ID" value="KAI1882987.1"/>
    <property type="molecule type" value="Genomic_DNA"/>
</dbReference>
<proteinExistence type="predicted"/>
<dbReference type="AlphaFoldDB" id="A0A8T3CGA9"/>
<keyword evidence="3" id="KW-1185">Reference proteome</keyword>
<reference evidence="2" key="1">
    <citation type="submission" date="2021-01" db="EMBL/GenBank/DDBJ databases">
        <authorList>
            <person name="Zahm M."/>
            <person name="Roques C."/>
            <person name="Cabau C."/>
            <person name="Klopp C."/>
            <person name="Donnadieu C."/>
            <person name="Jouanno E."/>
            <person name="Lampietro C."/>
            <person name="Louis A."/>
            <person name="Herpin A."/>
            <person name="Echchiki A."/>
            <person name="Berthelot C."/>
            <person name="Parey E."/>
            <person name="Roest-Crollius H."/>
            <person name="Braasch I."/>
            <person name="Postlethwait J."/>
            <person name="Bobe J."/>
            <person name="Montfort J."/>
            <person name="Bouchez O."/>
            <person name="Begum T."/>
            <person name="Mejri S."/>
            <person name="Adams A."/>
            <person name="Chen W.-J."/>
            <person name="Guiguen Y."/>
        </authorList>
    </citation>
    <scope>NUCLEOTIDE SEQUENCE</scope>
    <source>
        <tissue evidence="2">Blood</tissue>
    </source>
</reference>
<comment type="caution">
    <text evidence="2">The sequence shown here is derived from an EMBL/GenBank/DDBJ whole genome shotgun (WGS) entry which is preliminary data.</text>
</comment>